<organism evidence="1 2">
    <name type="scientific">Azorhizobium oxalatiphilum</name>
    <dbReference type="NCBI Taxonomy" id="980631"/>
    <lineage>
        <taxon>Bacteria</taxon>
        <taxon>Pseudomonadati</taxon>
        <taxon>Pseudomonadota</taxon>
        <taxon>Alphaproteobacteria</taxon>
        <taxon>Hyphomicrobiales</taxon>
        <taxon>Xanthobacteraceae</taxon>
        <taxon>Azorhizobium</taxon>
    </lineage>
</organism>
<dbReference type="EMBL" id="BMCT01000005">
    <property type="protein sequence ID" value="GGF74366.1"/>
    <property type="molecule type" value="Genomic_DNA"/>
</dbReference>
<reference evidence="1" key="1">
    <citation type="journal article" date="2014" name="Int. J. Syst. Evol. Microbiol.">
        <title>Complete genome sequence of Corynebacterium casei LMG S-19264T (=DSM 44701T), isolated from a smear-ripened cheese.</title>
        <authorList>
            <consortium name="US DOE Joint Genome Institute (JGI-PGF)"/>
            <person name="Walter F."/>
            <person name="Albersmeier A."/>
            <person name="Kalinowski J."/>
            <person name="Ruckert C."/>
        </authorList>
    </citation>
    <scope>NUCLEOTIDE SEQUENCE</scope>
    <source>
        <strain evidence="1">CCM 7897</strain>
    </source>
</reference>
<dbReference type="AlphaFoldDB" id="A0A917FGQ8"/>
<evidence type="ECO:0000313" key="1">
    <source>
        <dbReference type="EMBL" id="GGF74366.1"/>
    </source>
</evidence>
<sequence>MATKAGVNVDLVAHCQNWEDLLTQQSQAEQAVQTLSKYLIDTRQPPPGPYRLFHYFSDVIVRIRELNVLFERIYRSRERLLEADAVLHSQMPTTWPGGTRYPPAIADLITKTDRLNLELSLDFQSMLIFSGMLLDEVAQICGHILAKPTPYRTTFDALAKSDGAAPFDTLWEKFRDDILWLDAVPRLFRNKMMVHRERPWQVGTNRSVYRLDWTFWVPIAAGWLSSDEQQVFMEEVQSILLKAGLRLMGATVHEAVYQGLDNISKFERDDRRALTKIAAEVGFATPSFQVFGPRIYGFITRFMAELEGIVRSNPQAVDLGKKQ</sequence>
<protein>
    <submittedName>
        <fullName evidence="1">Uncharacterized protein</fullName>
    </submittedName>
</protein>
<reference evidence="1" key="2">
    <citation type="submission" date="2020-09" db="EMBL/GenBank/DDBJ databases">
        <authorList>
            <person name="Sun Q."/>
            <person name="Sedlacek I."/>
        </authorList>
    </citation>
    <scope>NUCLEOTIDE SEQUENCE</scope>
    <source>
        <strain evidence="1">CCM 7897</strain>
    </source>
</reference>
<dbReference type="RefSeq" id="WP_188581395.1">
    <property type="nucleotide sequence ID" value="NZ_BMCT01000005.1"/>
</dbReference>
<keyword evidence="2" id="KW-1185">Reference proteome</keyword>
<gene>
    <name evidence="1" type="ORF">GCM10007301_37730</name>
</gene>
<dbReference type="Proteomes" id="UP000606044">
    <property type="component" value="Unassembled WGS sequence"/>
</dbReference>
<proteinExistence type="predicted"/>
<evidence type="ECO:0000313" key="2">
    <source>
        <dbReference type="Proteomes" id="UP000606044"/>
    </source>
</evidence>
<accession>A0A917FGQ8</accession>
<name>A0A917FGQ8_9HYPH</name>
<comment type="caution">
    <text evidence="1">The sequence shown here is derived from an EMBL/GenBank/DDBJ whole genome shotgun (WGS) entry which is preliminary data.</text>
</comment>